<evidence type="ECO:0000256" key="3">
    <source>
        <dbReference type="SAM" id="Phobius"/>
    </source>
</evidence>
<evidence type="ECO:0000313" key="6">
    <source>
        <dbReference type="Proteomes" id="UP000251960"/>
    </source>
</evidence>
<keyword evidence="3" id="KW-0472">Membrane</keyword>
<dbReference type="InterPro" id="IPR031329">
    <property type="entry name" value="NEUT/ALK_ceramidase_N"/>
</dbReference>
<comment type="cofactor">
    <cofactor evidence="1">
        <name>Zn(2+)</name>
        <dbReference type="ChEBI" id="CHEBI:29105"/>
    </cofactor>
    <text evidence="1">Binds 1 zinc ion per subunit.</text>
</comment>
<keyword evidence="3" id="KW-1133">Transmembrane helix</keyword>
<evidence type="ECO:0000256" key="2">
    <source>
        <dbReference type="RuleBase" id="RU366019"/>
    </source>
</evidence>
<comment type="caution">
    <text evidence="5">The sequence shown here is derived from an EMBL/GenBank/DDBJ whole genome shotgun (WGS) entry which is preliminary data.</text>
</comment>
<feature type="transmembrane region" description="Helical" evidence="3">
    <location>
        <begin position="68"/>
        <end position="90"/>
    </location>
</feature>
<dbReference type="PANTHER" id="PTHR12670">
    <property type="entry name" value="CERAMIDASE"/>
    <property type="match status" value="1"/>
</dbReference>
<keyword evidence="1" id="KW-0479">Metal-binding</keyword>
<keyword evidence="2" id="KW-0378">Hydrolase</keyword>
<dbReference type="GO" id="GO:0046872">
    <property type="term" value="F:metal ion binding"/>
    <property type="evidence" value="ECO:0007669"/>
    <property type="project" value="UniProtKB-KW"/>
</dbReference>
<keyword evidence="1" id="KW-0862">Zinc</keyword>
<dbReference type="Proteomes" id="UP000251960">
    <property type="component" value="Chromosome 6"/>
</dbReference>
<evidence type="ECO:0000256" key="1">
    <source>
        <dbReference type="PIRSR" id="PIRSR606823-2"/>
    </source>
</evidence>
<keyword evidence="2" id="KW-0443">Lipid metabolism</keyword>
<gene>
    <name evidence="5" type="primary">Os01g0624000_1</name>
    <name evidence="5" type="ORF">Zm00014a_025057</name>
</gene>
<sequence>MSSNQIQMWAPCVGARPSRGERDSTIENTSKNKKVELGFLDEERDQELPDFSSFIPFLPPLSAANLKVYYATRFTIIVGIMVFSGFLAPIKCTQVIHQVKSKTFESSWVICVAIDASESWLIDTKWLSCFDGSSDSNEQCLLPFVWTGLNNNYRCYSQIVCSVSGETTNPLIWFREGGIILACADGLDCAIKSPALSDSPYLVGMGSYDITGPATDVNMMGYANAEQIASRIHFRLKARAFIVAEPNGKRVVFVNLDACMASQLVTIKVLERLKAMYGDLYNENNVAISGIHTHAGPGGYLQ</sequence>
<dbReference type="GO" id="GO:0046514">
    <property type="term" value="P:ceramide catabolic process"/>
    <property type="evidence" value="ECO:0007669"/>
    <property type="project" value="InterPro"/>
</dbReference>
<dbReference type="GO" id="GO:0016020">
    <property type="term" value="C:membrane"/>
    <property type="evidence" value="ECO:0007669"/>
    <property type="project" value="GOC"/>
</dbReference>
<dbReference type="GO" id="GO:0017040">
    <property type="term" value="F:N-acylsphingosine amidohydrolase activity"/>
    <property type="evidence" value="ECO:0007669"/>
    <property type="project" value="UniProtKB-UniRule"/>
</dbReference>
<dbReference type="Pfam" id="PF04734">
    <property type="entry name" value="Ceramidase_alk"/>
    <property type="match status" value="1"/>
</dbReference>
<proteinExistence type="inferred from homology"/>
<keyword evidence="2" id="KW-0746">Sphingolipid metabolism</keyword>
<evidence type="ECO:0000259" key="4">
    <source>
        <dbReference type="Pfam" id="PF04734"/>
    </source>
</evidence>
<dbReference type="InterPro" id="IPR006823">
    <property type="entry name" value="Ceramidase_alk"/>
</dbReference>
<name>A0A3L6EBB6_MAIZE</name>
<dbReference type="PANTHER" id="PTHR12670:SF1">
    <property type="entry name" value="NEUTRAL CERAMIDASE"/>
    <property type="match status" value="1"/>
</dbReference>
<reference evidence="5 6" key="1">
    <citation type="journal article" date="2018" name="Nat. Genet.">
        <title>Extensive intraspecific gene order and gene structural variations between Mo17 and other maize genomes.</title>
        <authorList>
            <person name="Sun S."/>
            <person name="Zhou Y."/>
            <person name="Chen J."/>
            <person name="Shi J."/>
            <person name="Zhao H."/>
            <person name="Zhao H."/>
            <person name="Song W."/>
            <person name="Zhang M."/>
            <person name="Cui Y."/>
            <person name="Dong X."/>
            <person name="Liu H."/>
            <person name="Ma X."/>
            <person name="Jiao Y."/>
            <person name="Wang B."/>
            <person name="Wei X."/>
            <person name="Stein J.C."/>
            <person name="Glaubitz J.C."/>
            <person name="Lu F."/>
            <person name="Yu G."/>
            <person name="Liang C."/>
            <person name="Fengler K."/>
            <person name="Li B."/>
            <person name="Rafalski A."/>
            <person name="Schnable P.S."/>
            <person name="Ware D.H."/>
            <person name="Buckler E.S."/>
            <person name="Lai J."/>
        </authorList>
    </citation>
    <scope>NUCLEOTIDE SEQUENCE [LARGE SCALE GENOMIC DNA]</scope>
    <source>
        <strain evidence="6">cv. Missouri 17</strain>
        <tissue evidence="5">Seedling</tissue>
    </source>
</reference>
<accession>A0A3L6EBB6</accession>
<dbReference type="ExpressionAtlas" id="A0A3L6EBB6">
    <property type="expression patterns" value="baseline"/>
</dbReference>
<evidence type="ECO:0000313" key="5">
    <source>
        <dbReference type="EMBL" id="PWZ18254.1"/>
    </source>
</evidence>
<protein>
    <recommendedName>
        <fullName evidence="2">Neutral ceramidase</fullName>
        <ecNumber evidence="2">3.5.1.23</ecNumber>
    </recommendedName>
</protein>
<comment type="similarity">
    <text evidence="2">Belongs to the neutral ceramidase family.</text>
</comment>
<comment type="catalytic activity">
    <reaction evidence="2">
        <text>an N-acylsphing-4-enine + H2O = sphing-4-enine + a fatty acid</text>
        <dbReference type="Rhea" id="RHEA:20856"/>
        <dbReference type="ChEBI" id="CHEBI:15377"/>
        <dbReference type="ChEBI" id="CHEBI:28868"/>
        <dbReference type="ChEBI" id="CHEBI:52639"/>
        <dbReference type="ChEBI" id="CHEBI:57756"/>
        <dbReference type="EC" id="3.5.1.23"/>
    </reaction>
</comment>
<dbReference type="EMBL" id="NCVQ01000007">
    <property type="protein sequence ID" value="PWZ18254.1"/>
    <property type="molecule type" value="Genomic_DNA"/>
</dbReference>
<feature type="binding site" evidence="1">
    <location>
        <position position="292"/>
    </location>
    <ligand>
        <name>Zn(2+)</name>
        <dbReference type="ChEBI" id="CHEBI:29105"/>
    </ligand>
</feature>
<keyword evidence="3" id="KW-0812">Transmembrane</keyword>
<dbReference type="AlphaFoldDB" id="A0A3L6EBB6"/>
<dbReference type="EC" id="3.5.1.23" evidence="2"/>
<feature type="domain" description="Neutral/alkaline non-lysosomal ceramidase N-terminal" evidence="4">
    <location>
        <begin position="201"/>
        <end position="302"/>
    </location>
</feature>
<organism evidence="5 6">
    <name type="scientific">Zea mays</name>
    <name type="common">Maize</name>
    <dbReference type="NCBI Taxonomy" id="4577"/>
    <lineage>
        <taxon>Eukaryota</taxon>
        <taxon>Viridiplantae</taxon>
        <taxon>Streptophyta</taxon>
        <taxon>Embryophyta</taxon>
        <taxon>Tracheophyta</taxon>
        <taxon>Spermatophyta</taxon>
        <taxon>Magnoliopsida</taxon>
        <taxon>Liliopsida</taxon>
        <taxon>Poales</taxon>
        <taxon>Poaceae</taxon>
        <taxon>PACMAD clade</taxon>
        <taxon>Panicoideae</taxon>
        <taxon>Andropogonodae</taxon>
        <taxon>Andropogoneae</taxon>
        <taxon>Tripsacinae</taxon>
        <taxon>Zea</taxon>
    </lineage>
</organism>